<evidence type="ECO:0000313" key="1">
    <source>
        <dbReference type="EMBL" id="WWQ68059.1"/>
    </source>
</evidence>
<accession>A0ACD5AMC8</accession>
<dbReference type="EMBL" id="CP146022">
    <property type="protein sequence ID" value="WWQ68059.1"/>
    <property type="molecule type" value="Genomic_DNA"/>
</dbReference>
<sequence>MAAQTVEAEPETGTRHGTGAGVEAGTETELMIAASVLLADAALAARQTGAELTAAASSWRVGLEAVRRPGWGSAPRSPPPAR</sequence>
<name>A0ACD5AMC8_9ACTN</name>
<proteinExistence type="predicted"/>
<evidence type="ECO:0000313" key="2">
    <source>
        <dbReference type="Proteomes" id="UP001432251"/>
    </source>
</evidence>
<keyword evidence="2" id="KW-1185">Reference proteome</keyword>
<organism evidence="1 2">
    <name type="scientific">Streptomyces citrinus</name>
    <dbReference type="NCBI Taxonomy" id="3118173"/>
    <lineage>
        <taxon>Bacteria</taxon>
        <taxon>Bacillati</taxon>
        <taxon>Actinomycetota</taxon>
        <taxon>Actinomycetes</taxon>
        <taxon>Kitasatosporales</taxon>
        <taxon>Streptomycetaceae</taxon>
        <taxon>Streptomyces</taxon>
    </lineage>
</organism>
<protein>
    <submittedName>
        <fullName evidence="1">Uncharacterized protein</fullName>
    </submittedName>
</protein>
<dbReference type="Proteomes" id="UP001432251">
    <property type="component" value="Chromosome"/>
</dbReference>
<gene>
    <name evidence="1" type="ORF">V2W30_35180</name>
</gene>
<reference evidence="1" key="1">
    <citation type="journal article" date="2025" name="Int. J. Syst. Evol. Microbiol.">
        <title>Streptomyces citrinus sp. nov., with yellow diffusible pigment.</title>
        <authorList>
            <person name="He Y."/>
            <person name="Yang E."/>
            <person name="Xu J."/>
            <person name="Sun Y."/>
            <person name="Sun L."/>
        </authorList>
    </citation>
    <scope>NUCLEOTIDE SEQUENCE</scope>
    <source>
        <strain evidence="1">Q6</strain>
    </source>
</reference>